<evidence type="ECO:0000256" key="1">
    <source>
        <dbReference type="ARBA" id="ARBA00022741"/>
    </source>
</evidence>
<comment type="caution">
    <text evidence="11">The sequence shown here is derived from an EMBL/GenBank/DDBJ whole genome shotgun (WGS) entry which is preliminary data.</text>
</comment>
<evidence type="ECO:0000256" key="4">
    <source>
        <dbReference type="ARBA" id="ARBA00061332"/>
    </source>
</evidence>
<sequence>MSSLVLGFQEMEKTQLLLVGGKGLNLGELSKMEGMHVPEGFCVTTVGYQKAIEHNEMYHALLDRLTMLKVEQRDQIGEISRKIRQIIMEAEIPSDVVKAVTHYLSQFGDEHAYAVRSSATAEDLPHASFAGQQDTYLNIIGKEAILQHISKCWASLFTDRAVIYRMQNGFDHSQVYLSVIVQRMVFPQASGILFTADPITSNRKLLSIDASFGLGEALVSGLVSADCYKVRNGEIVDKRVATKKLAIYGRKEGGTETKQIDPDQQKTQTLTDEQILQLARIGRQIEAYFDQPQDIEWCLVDDTFYIVQSRPITTLYPIPEANDQENHVYVSVGHQQMMTDLMKPLGLSFFLLTTTSPMRKAGGRLFVDVTNHLASPVGRKMTLDALGKSDPLIKDALMTIIERGDFIKSLPDDKKEPSSGKSNNGMSSAGFQAQIENDPTIVFDLIKRSQTSIEVLKQNIQTKSGSDLFDFILEDIQQLKKILFDPQSLSLITAAMDASSWINEKMNEWLGEKNAADTLSQSVQNNITSEMGLALLDVADAIRPYPEVINYLQHVKDDNFWDELVKFDGGQETQDAIYAFLNKYGMRCSGEIDITRTRWREKPITLVPMILGNIKNFEPNASHRKFEQGRQEALKKEQELLDRLKQLPDGEQKAKETKRMIDFIRNFIGYREYPKYGMINRYFVYKQALLKEAEQLEQANVIHEKEDIYYLTFEELHEVVRTKKLDYQIISKRKDEYKLYEKLTPPRVITSDGEIIAGEYKRENLPAEAIVGLPVSSGVIEGRARVILNMKDADLEDGDILVTTFTDPSWTPLFVSIKGLVTEVGGLMTHGAVIAREYGLPAVVGVDNATKLIKDGQRIRVHGTEGYIEIL</sequence>
<name>A0A4U0FGK1_9BACL</name>
<dbReference type="PANTHER" id="PTHR43615:SF1">
    <property type="entry name" value="PPDK_N DOMAIN-CONTAINING PROTEIN"/>
    <property type="match status" value="1"/>
</dbReference>
<dbReference type="Pfam" id="PF01326">
    <property type="entry name" value="PPDK_N"/>
    <property type="match status" value="1"/>
</dbReference>
<evidence type="ECO:0000256" key="5">
    <source>
        <dbReference type="ARBA" id="ARBA00066332"/>
    </source>
</evidence>
<keyword evidence="2" id="KW-0067">ATP-binding</keyword>
<dbReference type="Pfam" id="PF00391">
    <property type="entry name" value="PEP-utilizers"/>
    <property type="match status" value="1"/>
</dbReference>
<dbReference type="NCBIfam" id="NF004878">
    <property type="entry name" value="PRK06241.1-3"/>
    <property type="match status" value="1"/>
</dbReference>
<protein>
    <recommendedName>
        <fullName evidence="6">Rifampicin phosphotransferase</fullName>
        <ecNumber evidence="5">2.7.9.6</ecNumber>
    </recommendedName>
    <alternativeName>
        <fullName evidence="7">Rifampin phosphotransferase</fullName>
    </alternativeName>
</protein>
<dbReference type="EC" id="2.7.9.6" evidence="5"/>
<feature type="compositionally biased region" description="Basic and acidic residues" evidence="8">
    <location>
        <begin position="409"/>
        <end position="418"/>
    </location>
</feature>
<dbReference type="AlphaFoldDB" id="A0A4U0FGK1"/>
<organism evidence="11 12">
    <name type="scientific">Cohnella pontilimi</name>
    <dbReference type="NCBI Taxonomy" id="2564100"/>
    <lineage>
        <taxon>Bacteria</taxon>
        <taxon>Bacillati</taxon>
        <taxon>Bacillota</taxon>
        <taxon>Bacilli</taxon>
        <taxon>Bacillales</taxon>
        <taxon>Paenibacillaceae</taxon>
        <taxon>Cohnella</taxon>
    </lineage>
</organism>
<feature type="region of interest" description="Disordered" evidence="8">
    <location>
        <begin position="409"/>
        <end position="429"/>
    </location>
</feature>
<proteinExistence type="inferred from homology"/>
<accession>A0A4U0FGK1</accession>
<comment type="similarity">
    <text evidence="4">Belongs to the rifampicin phosphotransferase family.</text>
</comment>
<dbReference type="FunFam" id="3.50.30.10:FF:000007">
    <property type="entry name" value="Phosphoenolpyruvate synthase"/>
    <property type="match status" value="1"/>
</dbReference>
<feature type="domain" description="Pyruvate phosphate dikinase AMP/ATP-binding" evidence="10">
    <location>
        <begin position="18"/>
        <end position="318"/>
    </location>
</feature>
<dbReference type="OrthoDB" id="9765468at2"/>
<dbReference type="InterPro" id="IPR013815">
    <property type="entry name" value="ATP_grasp_subdomain_1"/>
</dbReference>
<keyword evidence="11" id="KW-0808">Transferase</keyword>
<dbReference type="GO" id="GO:0016301">
    <property type="term" value="F:kinase activity"/>
    <property type="evidence" value="ECO:0007669"/>
    <property type="project" value="InterPro"/>
</dbReference>
<keyword evidence="11" id="KW-0670">Pyruvate</keyword>
<comment type="catalytic activity">
    <reaction evidence="3">
        <text>rifampicin + ATP + H2O = 21-phosphorifampicin + AMP + phosphate + 2 H(+)</text>
        <dbReference type="Rhea" id="RHEA:56304"/>
        <dbReference type="ChEBI" id="CHEBI:15377"/>
        <dbReference type="ChEBI" id="CHEBI:15378"/>
        <dbReference type="ChEBI" id="CHEBI:30616"/>
        <dbReference type="ChEBI" id="CHEBI:43474"/>
        <dbReference type="ChEBI" id="CHEBI:71365"/>
        <dbReference type="ChEBI" id="CHEBI:140195"/>
        <dbReference type="ChEBI" id="CHEBI:456215"/>
        <dbReference type="EC" id="2.7.9.6"/>
    </reaction>
    <physiologicalReaction direction="left-to-right" evidence="3">
        <dbReference type="Rhea" id="RHEA:56305"/>
    </physiologicalReaction>
</comment>
<evidence type="ECO:0000313" key="12">
    <source>
        <dbReference type="Proteomes" id="UP000309673"/>
    </source>
</evidence>
<evidence type="ECO:0000256" key="2">
    <source>
        <dbReference type="ARBA" id="ARBA00022840"/>
    </source>
</evidence>
<dbReference type="FunFam" id="3.30.1490.20:FF:000010">
    <property type="entry name" value="Phosphoenolpyruvate synthase"/>
    <property type="match status" value="1"/>
</dbReference>
<dbReference type="GO" id="GO:0005524">
    <property type="term" value="F:ATP binding"/>
    <property type="evidence" value="ECO:0007669"/>
    <property type="project" value="UniProtKB-KW"/>
</dbReference>
<dbReference type="Gene3D" id="3.30.1490.20">
    <property type="entry name" value="ATP-grasp fold, A domain"/>
    <property type="match status" value="1"/>
</dbReference>
<dbReference type="EMBL" id="SUPK01000001">
    <property type="protein sequence ID" value="TJY44136.1"/>
    <property type="molecule type" value="Genomic_DNA"/>
</dbReference>
<dbReference type="SUPFAM" id="SSF56059">
    <property type="entry name" value="Glutathione synthetase ATP-binding domain-like"/>
    <property type="match status" value="1"/>
</dbReference>
<dbReference type="InterPro" id="IPR051549">
    <property type="entry name" value="PEP_Utilizing_Enz"/>
</dbReference>
<feature type="compositionally biased region" description="Polar residues" evidence="8">
    <location>
        <begin position="419"/>
        <end position="429"/>
    </location>
</feature>
<dbReference type="Proteomes" id="UP000309673">
    <property type="component" value="Unassembled WGS sequence"/>
</dbReference>
<dbReference type="Gene3D" id="3.30.470.20">
    <property type="entry name" value="ATP-grasp fold, B domain"/>
    <property type="match status" value="1"/>
</dbReference>
<keyword evidence="1" id="KW-0547">Nucleotide-binding</keyword>
<evidence type="ECO:0000256" key="8">
    <source>
        <dbReference type="SAM" id="MobiDB-lite"/>
    </source>
</evidence>
<dbReference type="InterPro" id="IPR036637">
    <property type="entry name" value="Phosphohistidine_dom_sf"/>
</dbReference>
<evidence type="ECO:0000259" key="10">
    <source>
        <dbReference type="Pfam" id="PF01326"/>
    </source>
</evidence>
<dbReference type="NCBIfam" id="NF004877">
    <property type="entry name" value="PRK06241.1-2"/>
    <property type="match status" value="1"/>
</dbReference>
<evidence type="ECO:0000313" key="11">
    <source>
        <dbReference type="EMBL" id="TJY44136.1"/>
    </source>
</evidence>
<dbReference type="InterPro" id="IPR008279">
    <property type="entry name" value="PEP-util_enz_mobile_dom"/>
</dbReference>
<dbReference type="RefSeq" id="WP_136775856.1">
    <property type="nucleotide sequence ID" value="NZ_SUPK01000001.1"/>
</dbReference>
<feature type="domain" description="PEP-utilising enzyme mobile" evidence="9">
    <location>
        <begin position="796"/>
        <end position="866"/>
    </location>
</feature>
<dbReference type="PANTHER" id="PTHR43615">
    <property type="entry name" value="PHOSPHOENOLPYRUVATE SYNTHASE-RELATED"/>
    <property type="match status" value="1"/>
</dbReference>
<evidence type="ECO:0000256" key="7">
    <source>
        <dbReference type="ARBA" id="ARBA00076136"/>
    </source>
</evidence>
<reference evidence="11 12" key="1">
    <citation type="submission" date="2019-04" db="EMBL/GenBank/DDBJ databases">
        <title>Cohnella sp. nov., isolated from soil.</title>
        <authorList>
            <person name="Kim W."/>
        </authorList>
    </citation>
    <scope>NUCLEOTIDE SEQUENCE [LARGE SCALE GENOMIC DNA]</scope>
    <source>
        <strain evidence="11 12">CAU 1483</strain>
    </source>
</reference>
<keyword evidence="12" id="KW-1185">Reference proteome</keyword>
<dbReference type="NCBIfam" id="NF004879">
    <property type="entry name" value="PRK06241.1-4"/>
    <property type="match status" value="1"/>
</dbReference>
<dbReference type="InterPro" id="IPR002192">
    <property type="entry name" value="PPDK_AMP/ATP-bd"/>
</dbReference>
<evidence type="ECO:0000259" key="9">
    <source>
        <dbReference type="Pfam" id="PF00391"/>
    </source>
</evidence>
<evidence type="ECO:0000256" key="6">
    <source>
        <dbReference type="ARBA" id="ARBA00074400"/>
    </source>
</evidence>
<dbReference type="NCBIfam" id="NF041857">
    <property type="entry name" value="RIF_Ptrans_rph"/>
    <property type="match status" value="1"/>
</dbReference>
<dbReference type="Gene3D" id="3.50.30.10">
    <property type="entry name" value="Phosphohistidine domain"/>
    <property type="match status" value="1"/>
</dbReference>
<gene>
    <name evidence="11" type="primary">ppsA</name>
    <name evidence="11" type="ORF">E5161_01700</name>
</gene>
<dbReference type="SUPFAM" id="SSF52009">
    <property type="entry name" value="Phosphohistidine domain"/>
    <property type="match status" value="1"/>
</dbReference>
<evidence type="ECO:0000256" key="3">
    <source>
        <dbReference type="ARBA" id="ARBA00051922"/>
    </source>
</evidence>